<dbReference type="AlphaFoldDB" id="A0A2I6S2L4"/>
<evidence type="ECO:0000313" key="13">
    <source>
        <dbReference type="EMBL" id="AUN93510.1"/>
    </source>
</evidence>
<evidence type="ECO:0000256" key="8">
    <source>
        <dbReference type="ARBA" id="ARBA00048668"/>
    </source>
</evidence>
<evidence type="ECO:0000256" key="4">
    <source>
        <dbReference type="ARBA" id="ARBA00022553"/>
    </source>
</evidence>
<dbReference type="Gene3D" id="3.20.20.70">
    <property type="entry name" value="Aldolase class I"/>
    <property type="match status" value="1"/>
</dbReference>
<feature type="domain" description="Nicotinate phosphoribosyltransferase C-terminal" evidence="12">
    <location>
        <begin position="385"/>
        <end position="442"/>
    </location>
</feature>
<dbReference type="NCBIfam" id="NF009131">
    <property type="entry name" value="PRK12484.1"/>
    <property type="match status" value="1"/>
</dbReference>
<dbReference type="EMBL" id="CP025682">
    <property type="protein sequence ID" value="AUN93510.1"/>
    <property type="molecule type" value="Genomic_DNA"/>
</dbReference>
<dbReference type="KEGG" id="atw:C0099_00310"/>
<evidence type="ECO:0000259" key="10">
    <source>
        <dbReference type="Pfam" id="PF04095"/>
    </source>
</evidence>
<reference evidence="13 14" key="1">
    <citation type="submission" date="2018-01" db="EMBL/GenBank/DDBJ databases">
        <authorList>
            <person name="Fu G.-Y."/>
        </authorList>
    </citation>
    <scope>NUCLEOTIDE SEQUENCE [LARGE SCALE GENOMIC DNA]</scope>
    <source>
        <strain evidence="13 14">SY39</strain>
    </source>
</reference>
<dbReference type="InterPro" id="IPR040727">
    <property type="entry name" value="NAPRTase_N"/>
</dbReference>
<dbReference type="Pfam" id="PF17956">
    <property type="entry name" value="NAPRTase_C"/>
    <property type="match status" value="1"/>
</dbReference>
<evidence type="ECO:0000256" key="9">
    <source>
        <dbReference type="RuleBase" id="RU365100"/>
    </source>
</evidence>
<evidence type="ECO:0000259" key="12">
    <source>
        <dbReference type="Pfam" id="PF17956"/>
    </source>
</evidence>
<dbReference type="InterPro" id="IPR006405">
    <property type="entry name" value="Nic_PRibTrfase_pncB"/>
</dbReference>
<dbReference type="UniPathway" id="UPA00253">
    <property type="reaction ID" value="UER00457"/>
</dbReference>
<organism evidence="13 14">
    <name type="scientific">Pseudazoarcus pumilus</name>
    <dbReference type="NCBI Taxonomy" id="2067960"/>
    <lineage>
        <taxon>Bacteria</taxon>
        <taxon>Pseudomonadati</taxon>
        <taxon>Pseudomonadota</taxon>
        <taxon>Betaproteobacteria</taxon>
        <taxon>Rhodocyclales</taxon>
        <taxon>Zoogloeaceae</taxon>
        <taxon>Pseudazoarcus</taxon>
    </lineage>
</organism>
<dbReference type="InterPro" id="IPR013785">
    <property type="entry name" value="Aldolase_TIM"/>
</dbReference>
<evidence type="ECO:0000256" key="5">
    <source>
        <dbReference type="ARBA" id="ARBA00022598"/>
    </source>
</evidence>
<dbReference type="PANTHER" id="PTHR11098:SF1">
    <property type="entry name" value="NICOTINATE PHOSPHORIBOSYLTRANSFERASE"/>
    <property type="match status" value="1"/>
</dbReference>
<dbReference type="GO" id="GO:0016757">
    <property type="term" value="F:glycosyltransferase activity"/>
    <property type="evidence" value="ECO:0007669"/>
    <property type="project" value="UniProtKB-KW"/>
</dbReference>
<keyword evidence="13" id="KW-0328">Glycosyltransferase</keyword>
<accession>A0A2I6S2L4</accession>
<dbReference type="CDD" id="cd01570">
    <property type="entry name" value="NAPRTase_A"/>
    <property type="match status" value="1"/>
</dbReference>
<keyword evidence="5 9" id="KW-0436">Ligase</keyword>
<dbReference type="InterPro" id="IPR041619">
    <property type="entry name" value="NAPRTase_C"/>
</dbReference>
<dbReference type="GO" id="GO:0004516">
    <property type="term" value="F:nicotinate phosphoribosyltransferase activity"/>
    <property type="evidence" value="ECO:0007669"/>
    <property type="project" value="UniProtKB-UniRule"/>
</dbReference>
<dbReference type="EC" id="6.3.4.21" evidence="3 9"/>
<dbReference type="InterPro" id="IPR041525">
    <property type="entry name" value="N/Namide_PRibTrfase"/>
</dbReference>
<dbReference type="RefSeq" id="WP_102245584.1">
    <property type="nucleotide sequence ID" value="NZ_CP025682.1"/>
</dbReference>
<dbReference type="NCBIfam" id="NF006696">
    <property type="entry name" value="PRK09243.1-3"/>
    <property type="match status" value="1"/>
</dbReference>
<dbReference type="Gene3D" id="3.20.140.10">
    <property type="entry name" value="nicotinate phosphoribosyltransferase"/>
    <property type="match status" value="2"/>
</dbReference>
<keyword evidence="4" id="KW-0597">Phosphoprotein</keyword>
<dbReference type="GO" id="GO:0005829">
    <property type="term" value="C:cytosol"/>
    <property type="evidence" value="ECO:0007669"/>
    <property type="project" value="TreeGrafter"/>
</dbReference>
<dbReference type="SUPFAM" id="SSF54675">
    <property type="entry name" value="Nicotinate/Quinolinate PRTase N-terminal domain-like"/>
    <property type="match status" value="1"/>
</dbReference>
<dbReference type="GO" id="GO:0034355">
    <property type="term" value="P:NAD+ biosynthetic process via the salvage pathway"/>
    <property type="evidence" value="ECO:0007669"/>
    <property type="project" value="TreeGrafter"/>
</dbReference>
<dbReference type="Pfam" id="PF17767">
    <property type="entry name" value="NAPRTase_N"/>
    <property type="match status" value="1"/>
</dbReference>
<comment type="function">
    <text evidence="9">Catalyzes the first step in the biosynthesis of NAD from nicotinic acid, the ATP-dependent synthesis of beta-nicotinate D-ribonucleotide from nicotinate and 5-phospho-D-ribose 1-phosphate.</text>
</comment>
<sequence>MNKRRANHCEAYVSHGLGLFTDLYELTMVQAYFEQGMRGEAVFSLFSRALPQRRNFLVACGLDTLLDDLEAFHFDDGDIEYLASLDRFSPAFLDWLRDFRFTGTVYAVPEGTPVFADEPLLEIVAPLPQAQLIETLVMNQMQLQTVLASKAQRMAAAAAGRRVLDFGARRMHGFDAALKAARAFHVAGIAATSNVLAGRVWGVPVAGTMAHSYVQAHDDEREALRAFAQTFPDTVVLVDTYDTLAGVRKVVDLVRSGEARIGAVRLDSGDLLELARASRHLLDAAGLQHVGIVASGGLDEDRIAELVAADAPIGGFGVGSSMGVSDDAPNLDIAYKLCEYDGRGRLKLSSGKPVLPGRKQVFRSLRDGRAVGDVIARADESLAGEPLLHPVMRDGRRLHTPADLDALRTHAQESIARLPDAVQALEAAEPGYPVSVSAALREHQQQVAERIRAGQ</sequence>
<keyword evidence="14" id="KW-1185">Reference proteome</keyword>
<dbReference type="PANTHER" id="PTHR11098">
    <property type="entry name" value="NICOTINATE PHOSPHORIBOSYLTRANSFERASE"/>
    <property type="match status" value="1"/>
</dbReference>
<evidence type="ECO:0000313" key="14">
    <source>
        <dbReference type="Proteomes" id="UP000242205"/>
    </source>
</evidence>
<evidence type="ECO:0000256" key="2">
    <source>
        <dbReference type="ARBA" id="ARBA00010897"/>
    </source>
</evidence>
<keyword evidence="6 9" id="KW-0662">Pyridine nucleotide biosynthesis</keyword>
<dbReference type="InterPro" id="IPR036068">
    <property type="entry name" value="Nicotinate_pribotase-like_C"/>
</dbReference>
<comment type="PTM">
    <text evidence="9">Transiently phosphorylated on a His residue during the reaction cycle. Phosphorylation strongly increases the affinity for substrates and increases the rate of nicotinate D-ribonucleotide production. Dephosphorylation regenerates the low-affinity form of the enzyme, leading to product release.</text>
</comment>
<proteinExistence type="inferred from homology"/>
<dbReference type="Pfam" id="PF04095">
    <property type="entry name" value="NAPRTase"/>
    <property type="match status" value="1"/>
</dbReference>
<evidence type="ECO:0000259" key="11">
    <source>
        <dbReference type="Pfam" id="PF17767"/>
    </source>
</evidence>
<keyword evidence="7 9" id="KW-0808">Transferase</keyword>
<comment type="similarity">
    <text evidence="2 9">Belongs to the NAPRTase family.</text>
</comment>
<dbReference type="InterPro" id="IPR007229">
    <property type="entry name" value="Nic_PRibTrfase-Fam"/>
</dbReference>
<dbReference type="NCBIfam" id="TIGR01513">
    <property type="entry name" value="NAPRTase_put"/>
    <property type="match status" value="1"/>
</dbReference>
<dbReference type="PIRSF" id="PIRSF000484">
    <property type="entry name" value="NAPRT"/>
    <property type="match status" value="1"/>
</dbReference>
<gene>
    <name evidence="13" type="ORF">C0099_00310</name>
</gene>
<feature type="domain" description="Nicotinate phosphoribosyltransferase N-terminal" evidence="11">
    <location>
        <begin position="19"/>
        <end position="140"/>
    </location>
</feature>
<comment type="pathway">
    <text evidence="1 9">Cofactor biosynthesis; NAD(+) biosynthesis; nicotinate D-ribonucleotide from nicotinate: step 1/1.</text>
</comment>
<evidence type="ECO:0000256" key="3">
    <source>
        <dbReference type="ARBA" id="ARBA00013236"/>
    </source>
</evidence>
<evidence type="ECO:0000256" key="7">
    <source>
        <dbReference type="ARBA" id="ARBA00022679"/>
    </source>
</evidence>
<evidence type="ECO:0000256" key="6">
    <source>
        <dbReference type="ARBA" id="ARBA00022642"/>
    </source>
</evidence>
<feature type="domain" description="Nicotinate/nicotinamide phosphoribosyltransferase" evidence="10">
    <location>
        <begin position="163"/>
        <end position="323"/>
    </location>
</feature>
<dbReference type="Proteomes" id="UP000242205">
    <property type="component" value="Chromosome"/>
</dbReference>
<dbReference type="SUPFAM" id="SSF51690">
    <property type="entry name" value="Nicotinate/Quinolinate PRTase C-terminal domain-like"/>
    <property type="match status" value="1"/>
</dbReference>
<dbReference type="OrthoDB" id="9771406at2"/>
<evidence type="ECO:0000256" key="1">
    <source>
        <dbReference type="ARBA" id="ARBA00004952"/>
    </source>
</evidence>
<comment type="catalytic activity">
    <reaction evidence="8 9">
        <text>5-phospho-alpha-D-ribose 1-diphosphate + nicotinate + ATP + H2O = nicotinate beta-D-ribonucleotide + ADP + phosphate + diphosphate</text>
        <dbReference type="Rhea" id="RHEA:36163"/>
        <dbReference type="ChEBI" id="CHEBI:15377"/>
        <dbReference type="ChEBI" id="CHEBI:30616"/>
        <dbReference type="ChEBI" id="CHEBI:32544"/>
        <dbReference type="ChEBI" id="CHEBI:33019"/>
        <dbReference type="ChEBI" id="CHEBI:43474"/>
        <dbReference type="ChEBI" id="CHEBI:57502"/>
        <dbReference type="ChEBI" id="CHEBI:58017"/>
        <dbReference type="ChEBI" id="CHEBI:456216"/>
        <dbReference type="EC" id="6.3.4.21"/>
    </reaction>
</comment>
<protein>
    <recommendedName>
        <fullName evidence="3 9">Nicotinate phosphoribosyltransferase</fullName>
        <ecNumber evidence="3 9">6.3.4.21</ecNumber>
    </recommendedName>
</protein>
<name>A0A2I6S2L4_9RHOO</name>